<dbReference type="SUPFAM" id="SSF46966">
    <property type="entry name" value="Spectrin repeat"/>
    <property type="match status" value="1"/>
</dbReference>
<evidence type="ECO:0000256" key="4">
    <source>
        <dbReference type="ARBA" id="ARBA00023136"/>
    </source>
</evidence>
<evidence type="ECO:0000256" key="1">
    <source>
        <dbReference type="ARBA" id="ARBA00004308"/>
    </source>
</evidence>
<keyword evidence="2" id="KW-0597">Phosphoprotein</keyword>
<protein>
    <submittedName>
        <fullName evidence="5">Uncharacterized protein</fullName>
    </submittedName>
</protein>
<keyword evidence="6" id="KW-1185">Reference proteome</keyword>
<dbReference type="Gene3D" id="1.20.58.60">
    <property type="match status" value="2"/>
</dbReference>
<dbReference type="AlphaFoldDB" id="A0A4W5RBS4"/>
<proteinExistence type="predicted"/>
<evidence type="ECO:0000256" key="2">
    <source>
        <dbReference type="ARBA" id="ARBA00022553"/>
    </source>
</evidence>
<evidence type="ECO:0000313" key="6">
    <source>
        <dbReference type="Proteomes" id="UP000314982"/>
    </source>
</evidence>
<evidence type="ECO:0000256" key="3">
    <source>
        <dbReference type="ARBA" id="ARBA00022737"/>
    </source>
</evidence>
<dbReference type="Proteomes" id="UP000314982">
    <property type="component" value="Unassembled WGS sequence"/>
</dbReference>
<dbReference type="Ensembl" id="ENSHHUT00000086035.1">
    <property type="protein sequence ID" value="ENSHHUP00000083408.1"/>
    <property type="gene ID" value="ENSHHUG00000048403.1"/>
</dbReference>
<dbReference type="GeneTree" id="ENSGT00940000170828"/>
<comment type="subcellular location">
    <subcellularLocation>
        <location evidence="1">Endomembrane system</location>
    </subcellularLocation>
</comment>
<name>A0A4W5RBS4_9TELE</name>
<keyword evidence="3" id="KW-0677">Repeat</keyword>
<reference evidence="5" key="3">
    <citation type="submission" date="2025-09" db="UniProtKB">
        <authorList>
            <consortium name="Ensembl"/>
        </authorList>
    </citation>
    <scope>IDENTIFICATION</scope>
</reference>
<accession>A0A4W5RBS4</accession>
<reference evidence="5" key="2">
    <citation type="submission" date="2025-08" db="UniProtKB">
        <authorList>
            <consortium name="Ensembl"/>
        </authorList>
    </citation>
    <scope>IDENTIFICATION</scope>
</reference>
<organism evidence="5 6">
    <name type="scientific">Hucho hucho</name>
    <name type="common">huchen</name>
    <dbReference type="NCBI Taxonomy" id="62062"/>
    <lineage>
        <taxon>Eukaryota</taxon>
        <taxon>Metazoa</taxon>
        <taxon>Chordata</taxon>
        <taxon>Craniata</taxon>
        <taxon>Vertebrata</taxon>
        <taxon>Euteleostomi</taxon>
        <taxon>Actinopterygii</taxon>
        <taxon>Neopterygii</taxon>
        <taxon>Teleostei</taxon>
        <taxon>Protacanthopterygii</taxon>
        <taxon>Salmoniformes</taxon>
        <taxon>Salmonidae</taxon>
        <taxon>Salmoninae</taxon>
        <taxon>Hucho</taxon>
    </lineage>
</organism>
<reference evidence="6" key="1">
    <citation type="submission" date="2018-06" db="EMBL/GenBank/DDBJ databases">
        <title>Genome assembly of Danube salmon.</title>
        <authorList>
            <person name="Macqueen D.J."/>
            <person name="Gundappa M.K."/>
        </authorList>
    </citation>
    <scope>NUCLEOTIDE SEQUENCE [LARGE SCALE GENOMIC DNA]</scope>
</reference>
<dbReference type="PANTHER" id="PTHR14514">
    <property type="entry name" value="PKA ANCHORING PROTEIN"/>
    <property type="match status" value="1"/>
</dbReference>
<sequence length="284" mass="32334">MDSAKERLKTWTSLPDATPQNEELTCTYLIQLLEFSVELETRSAEKASALRAGTLLLQLKEADAPGLRRQLALLEQTWTEVTSALPIAQERLHQFLLERWPPCQVLSGLEVWVKETEARLEEQGEATSKACHDADQLRHIIQYYQGCQAGNASGKLTLDFLCQSGPQSVAALYNSGSCSEERTLFAERMGALNLSWLLLEGKLGSQVRQAEELFRICAEREKRLRRVLSWAVGQRERLREWQRPVSQTQVVKALQEWEVWSVLTSQNKGHGYYTACTECRWGLH</sequence>
<evidence type="ECO:0000313" key="5">
    <source>
        <dbReference type="Ensembl" id="ENSHHUP00000083408.1"/>
    </source>
</evidence>
<dbReference type="PANTHER" id="PTHR14514:SF4">
    <property type="entry name" value="NESPRIN-2"/>
    <property type="match status" value="1"/>
</dbReference>
<keyword evidence="4" id="KW-0472">Membrane</keyword>